<name>A0A077M386_9MICO</name>
<dbReference type="Proteomes" id="UP000035721">
    <property type="component" value="Unassembled WGS sequence"/>
</dbReference>
<sequence length="64" mass="6218">MPDSASGSGYLDSARGVGVEVCNDAAVGSGYLDSGVFGRVEVCGGVAVGWGYLDSVSGVGGRGM</sequence>
<protein>
    <submittedName>
        <fullName evidence="1">Uncharacterized protein</fullName>
    </submittedName>
</protein>
<comment type="caution">
    <text evidence="1">The sequence shown here is derived from an EMBL/GenBank/DDBJ whole genome shotgun (WGS) entry which is preliminary data.</text>
</comment>
<keyword evidence="2" id="KW-1185">Reference proteome</keyword>
<gene>
    <name evidence="1" type="ORF">BN12_470002</name>
</gene>
<dbReference type="EMBL" id="CAJB01000378">
    <property type="protein sequence ID" value="CCH79532.1"/>
    <property type="molecule type" value="Genomic_DNA"/>
</dbReference>
<dbReference type="AlphaFoldDB" id="A0A077M386"/>
<evidence type="ECO:0000313" key="1">
    <source>
        <dbReference type="EMBL" id="CCH79532.1"/>
    </source>
</evidence>
<proteinExistence type="predicted"/>
<organism evidence="1 2">
    <name type="scientific">Nostocoides japonicum T1-X7</name>
    <dbReference type="NCBI Taxonomy" id="1194083"/>
    <lineage>
        <taxon>Bacteria</taxon>
        <taxon>Bacillati</taxon>
        <taxon>Actinomycetota</taxon>
        <taxon>Actinomycetes</taxon>
        <taxon>Micrococcales</taxon>
        <taxon>Intrasporangiaceae</taxon>
        <taxon>Nostocoides</taxon>
    </lineage>
</organism>
<reference evidence="1 2" key="1">
    <citation type="journal article" date="2013" name="ISME J.">
        <title>A metabolic model for members of the genus Tetrasphaera involved in enhanced biological phosphorus removal.</title>
        <authorList>
            <person name="Kristiansen R."/>
            <person name="Nguyen H.T.T."/>
            <person name="Saunders A.M."/>
            <person name="Nielsen J.L."/>
            <person name="Wimmer R."/>
            <person name="Le V.Q."/>
            <person name="McIlroy S.J."/>
            <person name="Petrovski S."/>
            <person name="Seviour R.J."/>
            <person name="Calteau A."/>
            <person name="Nielsen K.L."/>
            <person name="Nielsen P.H."/>
        </authorList>
    </citation>
    <scope>NUCLEOTIDE SEQUENCE [LARGE SCALE GENOMIC DNA]</scope>
    <source>
        <strain evidence="1 2">T1-X7</strain>
    </source>
</reference>
<evidence type="ECO:0000313" key="2">
    <source>
        <dbReference type="Proteomes" id="UP000035721"/>
    </source>
</evidence>
<accession>A0A077M386</accession>